<dbReference type="EMBL" id="SRXU01000003">
    <property type="protein sequence ID" value="TGX43418.1"/>
    <property type="molecule type" value="Genomic_DNA"/>
</dbReference>
<dbReference type="Gene3D" id="1.10.287.650">
    <property type="entry name" value="L27 domain"/>
    <property type="match status" value="1"/>
</dbReference>
<accession>A0A4S1WJP5</accession>
<proteinExistence type="predicted"/>
<dbReference type="GO" id="GO:0006508">
    <property type="term" value="P:proteolysis"/>
    <property type="evidence" value="ECO:0007669"/>
    <property type="project" value="InterPro"/>
</dbReference>
<keyword evidence="2" id="KW-1185">Reference proteome</keyword>
<dbReference type="Proteomes" id="UP000309848">
    <property type="component" value="Unassembled WGS sequence"/>
</dbReference>
<dbReference type="PANTHER" id="PTHR10443:SF12">
    <property type="entry name" value="DIPEPTIDASE"/>
    <property type="match status" value="1"/>
</dbReference>
<protein>
    <submittedName>
        <fullName evidence="1">Membrane dipeptidase</fullName>
    </submittedName>
</protein>
<name>A0A4S1WJP5_9SPHN</name>
<comment type="caution">
    <text evidence="1">The sequence shown here is derived from an EMBL/GenBank/DDBJ whole genome shotgun (WGS) entry which is preliminary data.</text>
</comment>
<dbReference type="PROSITE" id="PS51365">
    <property type="entry name" value="RENAL_DIPEPTIDASE_2"/>
    <property type="match status" value="1"/>
</dbReference>
<gene>
    <name evidence="1" type="ORF">E5A74_09690</name>
</gene>
<dbReference type="InterPro" id="IPR008257">
    <property type="entry name" value="Pept_M19"/>
</dbReference>
<organism evidence="1 2">
    <name type="scientific">Sphingomonas naasensis</name>
    <dbReference type="NCBI Taxonomy" id="1344951"/>
    <lineage>
        <taxon>Bacteria</taxon>
        <taxon>Pseudomonadati</taxon>
        <taxon>Pseudomonadota</taxon>
        <taxon>Alphaproteobacteria</taxon>
        <taxon>Sphingomonadales</taxon>
        <taxon>Sphingomonadaceae</taxon>
        <taxon>Sphingomonas</taxon>
    </lineage>
</organism>
<dbReference type="GO" id="GO:0070573">
    <property type="term" value="F:metallodipeptidase activity"/>
    <property type="evidence" value="ECO:0007669"/>
    <property type="project" value="InterPro"/>
</dbReference>
<evidence type="ECO:0000313" key="1">
    <source>
        <dbReference type="EMBL" id="TGX43418.1"/>
    </source>
</evidence>
<sequence length="388" mass="42104">MFALLLLAGCATTQAEAPRKAHRDFLVLDTHLDTPLHFGRPGWSFAGHHDPATDLVQVDLERMDAGALDGGFFAIYTEQGPLNAKGYADALAFARGRSDLIDHTLAAFPNRIDFATTAADARRIDRAGLRVAFKSMENSYPLGEDLSLLREFHDRGVRLAGPVHGANNQFADSSGDTPKWNGLSPLGRTWVKEMNRLGMVIDASHASDAAFDQMLELSKSPLLLSHSSGRGAFDHPRNLDDSRIRKLAAKGGAICVSTIFLSNMNMGPERAALFSRYEHIADLSPEAQADLARRWRALDATQPIWAADFERYMAMVLHVIEVAGVDHVCFGADWDGGGGLPGIEDISALPKVTERLRAAGYSDADLAKMWGGNILRVVEAAARAASTQ</sequence>
<dbReference type="AlphaFoldDB" id="A0A4S1WJP5"/>
<dbReference type="SUPFAM" id="SSF51556">
    <property type="entry name" value="Metallo-dependent hydrolases"/>
    <property type="match status" value="1"/>
</dbReference>
<dbReference type="RefSeq" id="WP_135984236.1">
    <property type="nucleotide sequence ID" value="NZ_JAASQM010000002.1"/>
</dbReference>
<dbReference type="Pfam" id="PF01244">
    <property type="entry name" value="Peptidase_M19"/>
    <property type="match status" value="1"/>
</dbReference>
<evidence type="ECO:0000313" key="2">
    <source>
        <dbReference type="Proteomes" id="UP000309848"/>
    </source>
</evidence>
<dbReference type="OrthoDB" id="9804920at2"/>
<reference evidence="1 2" key="1">
    <citation type="submission" date="2019-04" db="EMBL/GenBank/DDBJ databases">
        <title>Sphingomonas psychrotolerans sp. nov., isolated from soil in the Tianshan Mountains, Xinjiang, China.</title>
        <authorList>
            <person name="Luo Y."/>
            <person name="Sheng H."/>
        </authorList>
    </citation>
    <scope>NUCLEOTIDE SEQUENCE [LARGE SCALE GENOMIC DNA]</scope>
    <source>
        <strain evidence="1 2">KIS18-15</strain>
    </source>
</reference>
<dbReference type="CDD" id="cd01301">
    <property type="entry name" value="rDP_like"/>
    <property type="match status" value="1"/>
</dbReference>
<dbReference type="InterPro" id="IPR032466">
    <property type="entry name" value="Metal_Hydrolase"/>
</dbReference>
<dbReference type="Gene3D" id="3.20.20.140">
    <property type="entry name" value="Metal-dependent hydrolases"/>
    <property type="match status" value="1"/>
</dbReference>
<dbReference type="PANTHER" id="PTHR10443">
    <property type="entry name" value="MICROSOMAL DIPEPTIDASE"/>
    <property type="match status" value="1"/>
</dbReference>